<feature type="domain" description="ABC3 transporter permease C-terminal" evidence="7">
    <location>
        <begin position="286"/>
        <end position="400"/>
    </location>
</feature>
<dbReference type="PANTHER" id="PTHR30572:SF18">
    <property type="entry name" value="ABC-TYPE MACROLIDE FAMILY EXPORT SYSTEM PERMEASE COMPONENT 2"/>
    <property type="match status" value="1"/>
</dbReference>
<accession>A0A939K2K6</accession>
<dbReference type="InterPro" id="IPR025857">
    <property type="entry name" value="MacB_PCD"/>
</dbReference>
<feature type="transmembrane region" description="Helical" evidence="6">
    <location>
        <begin position="727"/>
        <end position="746"/>
    </location>
</feature>
<feature type="transmembrane region" description="Helical" evidence="6">
    <location>
        <begin position="761"/>
        <end position="781"/>
    </location>
</feature>
<dbReference type="Proteomes" id="UP000664795">
    <property type="component" value="Unassembled WGS sequence"/>
</dbReference>
<dbReference type="InterPro" id="IPR003838">
    <property type="entry name" value="ABC3_permease_C"/>
</dbReference>
<evidence type="ECO:0000256" key="6">
    <source>
        <dbReference type="SAM" id="Phobius"/>
    </source>
</evidence>
<feature type="transmembrane region" description="Helical" evidence="6">
    <location>
        <begin position="21"/>
        <end position="42"/>
    </location>
</feature>
<name>A0A939K2K6_9BACT</name>
<feature type="transmembrane region" description="Helical" evidence="6">
    <location>
        <begin position="373"/>
        <end position="397"/>
    </location>
</feature>
<evidence type="ECO:0000256" key="1">
    <source>
        <dbReference type="ARBA" id="ARBA00004651"/>
    </source>
</evidence>
<evidence type="ECO:0000259" key="7">
    <source>
        <dbReference type="Pfam" id="PF02687"/>
    </source>
</evidence>
<feature type="transmembrane region" description="Helical" evidence="6">
    <location>
        <begin position="280"/>
        <end position="301"/>
    </location>
</feature>
<dbReference type="Pfam" id="PF02687">
    <property type="entry name" value="FtsX"/>
    <property type="match status" value="2"/>
</dbReference>
<dbReference type="RefSeq" id="WP_207338638.1">
    <property type="nucleotide sequence ID" value="NZ_JAFMYU010000035.1"/>
</dbReference>
<dbReference type="GO" id="GO:0022857">
    <property type="term" value="F:transmembrane transporter activity"/>
    <property type="evidence" value="ECO:0007669"/>
    <property type="project" value="TreeGrafter"/>
</dbReference>
<dbReference type="AlphaFoldDB" id="A0A939K2K6"/>
<reference evidence="9 10" key="1">
    <citation type="submission" date="2021-03" db="EMBL/GenBank/DDBJ databases">
        <title>Fibrella sp. HMF5036 genome sequencing and assembly.</title>
        <authorList>
            <person name="Kang H."/>
            <person name="Kim H."/>
            <person name="Bae S."/>
            <person name="Joh K."/>
        </authorList>
    </citation>
    <scope>NUCLEOTIDE SEQUENCE [LARGE SCALE GENOMIC DNA]</scope>
    <source>
        <strain evidence="9 10">HMF5036</strain>
    </source>
</reference>
<dbReference type="InterPro" id="IPR050250">
    <property type="entry name" value="Macrolide_Exporter_MacB"/>
</dbReference>
<sequence length="798" mass="88091">MLRSYLLLALRQLRRNRLYSALNIGGLAVGLAVSTYIGLYAWHEFHYDQFHPTADRTYRVLSYARYGDDEMNSTNLHEAFGREANRQLPEVEQLVRYASYPRPTWLQTDADHRTKPNALQFADASFLSVMGFALTSGDPRTALAQPGQIVLTRPVADKLFGPQNPVGKTLIYDKKYPLTVSGVFADLPTNSVIQFDALVSLSSVSTLGDNNRFVWEHAGFLDTYLVLRPGTDPANTAAKLLTINKNLKVDHDNSAKFLLEPLPSLHLDSRQAGSTARQDLYTFIGVALLILVLAMTNYVSLTTARAAQRAREVGVRKAIGGQRRELISQFYIESFLTTTLAFGLALLLLVLLFHWVNTQLDIRMDERVFQQPVYWLLAVCLWLLCALLAGGYPALMLSRFRPQEALKGALSPGTRGVGMRQVLTTGQFAASAGLLLCGLVVYTQMRYLQTKHIGLDRAQVVAITIDADMAPQYMAFRDAVRTWAGAAQVAATNTRLYTSSISTYFLTTKRDKKQLLVNQLTVDEGFFKTLNIGWKLPPVGWGRQPLAHDISVLNEQTLTDAGETVTTLPHPDPFNPNGDAVQGVVANFNLFGLQKSQTPAMLRVVTDSSRAVVADGGYLLVKLDPKLTVPVALGNLKLLYEQAGRASTNAAPFDYYFLDDAYNRLYVKETRLASLVNGFAGLTLLVACLGLLGLITFTVEARTKEIGIRKVLGASVSGIVALLSREFVWIVGVAVLVATPVAWWAMTNWLANFAYHIRIEWWMMGAVAGISVVIALLTVSFQSTRAALVNPVKSLRSE</sequence>
<keyword evidence="2" id="KW-1003">Cell membrane</keyword>
<organism evidence="9 10">
    <name type="scientific">Fibrella aquatilis</name>
    <dbReference type="NCBI Taxonomy" id="2817059"/>
    <lineage>
        <taxon>Bacteria</taxon>
        <taxon>Pseudomonadati</taxon>
        <taxon>Bacteroidota</taxon>
        <taxon>Cytophagia</taxon>
        <taxon>Cytophagales</taxon>
        <taxon>Spirosomataceae</taxon>
        <taxon>Fibrella</taxon>
    </lineage>
</organism>
<gene>
    <name evidence="9" type="ORF">J2I48_26930</name>
</gene>
<keyword evidence="10" id="KW-1185">Reference proteome</keyword>
<feature type="transmembrane region" description="Helical" evidence="6">
    <location>
        <begin position="678"/>
        <end position="699"/>
    </location>
</feature>
<keyword evidence="3 6" id="KW-0812">Transmembrane</keyword>
<evidence type="ECO:0000256" key="2">
    <source>
        <dbReference type="ARBA" id="ARBA00022475"/>
    </source>
</evidence>
<keyword evidence="5 6" id="KW-0472">Membrane</keyword>
<evidence type="ECO:0000256" key="5">
    <source>
        <dbReference type="ARBA" id="ARBA00023136"/>
    </source>
</evidence>
<evidence type="ECO:0000313" key="9">
    <source>
        <dbReference type="EMBL" id="MBO0934673.1"/>
    </source>
</evidence>
<dbReference type="Pfam" id="PF12704">
    <property type="entry name" value="MacB_PCD"/>
    <property type="match status" value="1"/>
</dbReference>
<evidence type="ECO:0000313" key="10">
    <source>
        <dbReference type="Proteomes" id="UP000664795"/>
    </source>
</evidence>
<protein>
    <submittedName>
        <fullName evidence="9">ABC transporter permease</fullName>
    </submittedName>
</protein>
<feature type="domain" description="ABC3 transporter permease C-terminal" evidence="7">
    <location>
        <begin position="678"/>
        <end position="786"/>
    </location>
</feature>
<feature type="transmembrane region" description="Helical" evidence="6">
    <location>
        <begin position="330"/>
        <end position="353"/>
    </location>
</feature>
<proteinExistence type="predicted"/>
<comment type="subcellular location">
    <subcellularLocation>
        <location evidence="1">Cell membrane</location>
        <topology evidence="1">Multi-pass membrane protein</topology>
    </subcellularLocation>
</comment>
<dbReference type="EMBL" id="JAFMYU010000035">
    <property type="protein sequence ID" value="MBO0934673.1"/>
    <property type="molecule type" value="Genomic_DNA"/>
</dbReference>
<feature type="domain" description="MacB-like periplasmic core" evidence="8">
    <location>
        <begin position="20"/>
        <end position="240"/>
    </location>
</feature>
<evidence type="ECO:0000256" key="4">
    <source>
        <dbReference type="ARBA" id="ARBA00022989"/>
    </source>
</evidence>
<evidence type="ECO:0000256" key="3">
    <source>
        <dbReference type="ARBA" id="ARBA00022692"/>
    </source>
</evidence>
<feature type="transmembrane region" description="Helical" evidence="6">
    <location>
        <begin position="422"/>
        <end position="442"/>
    </location>
</feature>
<dbReference type="PANTHER" id="PTHR30572">
    <property type="entry name" value="MEMBRANE COMPONENT OF TRANSPORTER-RELATED"/>
    <property type="match status" value="1"/>
</dbReference>
<keyword evidence="4 6" id="KW-1133">Transmembrane helix</keyword>
<dbReference type="GO" id="GO:0005886">
    <property type="term" value="C:plasma membrane"/>
    <property type="evidence" value="ECO:0007669"/>
    <property type="project" value="UniProtKB-SubCell"/>
</dbReference>
<comment type="caution">
    <text evidence="9">The sequence shown here is derived from an EMBL/GenBank/DDBJ whole genome shotgun (WGS) entry which is preliminary data.</text>
</comment>
<evidence type="ECO:0000259" key="8">
    <source>
        <dbReference type="Pfam" id="PF12704"/>
    </source>
</evidence>